<dbReference type="EMBL" id="JDSS02000031">
    <property type="protein sequence ID" value="KFB67265.1"/>
    <property type="molecule type" value="Genomic_DNA"/>
</dbReference>
<evidence type="ECO:0000313" key="1">
    <source>
        <dbReference type="EMBL" id="KFB67265.1"/>
    </source>
</evidence>
<accession>A0A084XXS1</accession>
<comment type="caution">
    <text evidence="1">The sequence shown here is derived from an EMBL/GenBank/DDBJ whole genome shotgun (WGS) entry which is preliminary data.</text>
</comment>
<protein>
    <submittedName>
        <fullName evidence="1">Uncharacterized protein</fullName>
    </submittedName>
</protein>
<evidence type="ECO:0000313" key="2">
    <source>
        <dbReference type="Proteomes" id="UP000019812"/>
    </source>
</evidence>
<dbReference type="AlphaFoldDB" id="A0A084XXS1"/>
<dbReference type="Proteomes" id="UP000019812">
    <property type="component" value="Unassembled WGS sequence"/>
</dbReference>
<proteinExistence type="predicted"/>
<organism evidence="1 2">
    <name type="scientific">Candidatus Accumulibacter vicinus</name>
    <dbReference type="NCBI Taxonomy" id="2954382"/>
    <lineage>
        <taxon>Bacteria</taxon>
        <taxon>Pseudomonadati</taxon>
        <taxon>Pseudomonadota</taxon>
        <taxon>Betaproteobacteria</taxon>
        <taxon>Candidatus Accumulibacter</taxon>
    </lineage>
</organism>
<sequence length="92" mass="9786">MGDVERHEQRIVVQPVARSVTEAFESQALTNALVAEEVFGGASQVGNPEAPYRVVIDSSFRKSGNRIEAGCAEPAGVAQLAQIDQQFIAGKS</sequence>
<reference evidence="1 2" key="1">
    <citation type="submission" date="2014-07" db="EMBL/GenBank/DDBJ databases">
        <title>Expanding our view of genomic diversity in Candidatus Accumulibacter clades.</title>
        <authorList>
            <person name="Skennerton C.T."/>
            <person name="Barr J.J."/>
            <person name="Slater F.R."/>
            <person name="Bond P.L."/>
            <person name="Tyson G.W."/>
        </authorList>
    </citation>
    <scope>NUCLEOTIDE SEQUENCE [LARGE SCALE GENOMIC DNA]</scope>
    <source>
        <strain evidence="2">SK-01</strain>
    </source>
</reference>
<name>A0A084XXS1_9PROT</name>
<gene>
    <name evidence="1" type="ORF">CAPSK01_003383</name>
</gene>